<dbReference type="Pfam" id="PF02492">
    <property type="entry name" value="cobW"/>
    <property type="match status" value="1"/>
</dbReference>
<dbReference type="CDD" id="cd03112">
    <property type="entry name" value="CobW-like"/>
    <property type="match status" value="1"/>
</dbReference>
<feature type="region of interest" description="Disordered" evidence="1">
    <location>
        <begin position="194"/>
        <end position="216"/>
    </location>
</feature>
<dbReference type="EMBL" id="JBHRTL010000007">
    <property type="protein sequence ID" value="MFC3155856.1"/>
    <property type="molecule type" value="Genomic_DNA"/>
</dbReference>
<keyword evidence="4" id="KW-1185">Reference proteome</keyword>
<evidence type="ECO:0000313" key="4">
    <source>
        <dbReference type="Proteomes" id="UP001595548"/>
    </source>
</evidence>
<reference evidence="4" key="1">
    <citation type="journal article" date="2019" name="Int. J. Syst. Evol. Microbiol.">
        <title>The Global Catalogue of Microorganisms (GCM) 10K type strain sequencing project: providing services to taxonomists for standard genome sequencing and annotation.</title>
        <authorList>
            <consortium name="The Broad Institute Genomics Platform"/>
            <consortium name="The Broad Institute Genome Sequencing Center for Infectious Disease"/>
            <person name="Wu L."/>
            <person name="Ma J."/>
        </authorList>
    </citation>
    <scope>NUCLEOTIDE SEQUENCE [LARGE SCALE GENOMIC DNA]</scope>
    <source>
        <strain evidence="4">KCTC 52141</strain>
    </source>
</reference>
<dbReference type="InterPro" id="IPR003495">
    <property type="entry name" value="CobW/HypB/UreG_nucleotide-bd"/>
</dbReference>
<dbReference type="PANTHER" id="PTHR13748:SF46">
    <property type="entry name" value="ZINC CHAPERONE YEIR"/>
    <property type="match status" value="1"/>
</dbReference>
<protein>
    <submittedName>
        <fullName evidence="3">CobW family GTP-binding protein</fullName>
    </submittedName>
</protein>
<comment type="caution">
    <text evidence="3">The sequence shown here is derived from an EMBL/GenBank/DDBJ whole genome shotgun (WGS) entry which is preliminary data.</text>
</comment>
<organism evidence="3 4">
    <name type="scientific">Gilvimarinus japonicus</name>
    <dbReference type="NCBI Taxonomy" id="1796469"/>
    <lineage>
        <taxon>Bacteria</taxon>
        <taxon>Pseudomonadati</taxon>
        <taxon>Pseudomonadota</taxon>
        <taxon>Gammaproteobacteria</taxon>
        <taxon>Cellvibrionales</taxon>
        <taxon>Cellvibrionaceae</taxon>
        <taxon>Gilvimarinus</taxon>
    </lineage>
</organism>
<dbReference type="PANTHER" id="PTHR13748">
    <property type="entry name" value="COBW-RELATED"/>
    <property type="match status" value="1"/>
</dbReference>
<feature type="domain" description="CobW/HypB/UreG nucleotide-binding" evidence="2">
    <location>
        <begin position="5"/>
        <end position="172"/>
    </location>
</feature>
<accession>A0ABV7HTE6</accession>
<evidence type="ECO:0000256" key="1">
    <source>
        <dbReference type="SAM" id="MobiDB-lite"/>
    </source>
</evidence>
<dbReference type="InterPro" id="IPR027417">
    <property type="entry name" value="P-loop_NTPase"/>
</dbReference>
<evidence type="ECO:0000313" key="3">
    <source>
        <dbReference type="EMBL" id="MFC3155856.1"/>
    </source>
</evidence>
<dbReference type="RefSeq" id="WP_382416818.1">
    <property type="nucleotide sequence ID" value="NZ_AP031500.1"/>
</dbReference>
<evidence type="ECO:0000259" key="2">
    <source>
        <dbReference type="Pfam" id="PF02492"/>
    </source>
</evidence>
<proteinExistence type="predicted"/>
<dbReference type="InterPro" id="IPR051316">
    <property type="entry name" value="Zinc-reg_GTPase_activator"/>
</dbReference>
<dbReference type="Gene3D" id="3.40.50.300">
    <property type="entry name" value="P-loop containing nucleotide triphosphate hydrolases"/>
    <property type="match status" value="1"/>
</dbReference>
<sequence>MNTIPTNIITGFLGVGKTTLIRHLLSQKPEHERWAVLVNEFGEIGIDGALLSEGGATVKEIPGGCMCCVAGLPMQVGLTQLLRQQQFDRLIIEPTGLGHPLEILQTLNDHFQNVIELKVCLTLIDPRHFVSQRHLDNDVFRQQLEVADVLVIGKMDLASDEQLTAMHKQLDQWLLQQRPQVQIKQGQLQPQWLEGEHQQHSPLPEPSHHHGGNYPAATLPTPTAGHPIVSKQHQGQGYFSAGWVIHPAQVFALEPLFNWVNGLSCDRLKAVLITDQGIIALNLADGVVKMLELDECEDSRLEIIHHQPLEWDALGEALKNCLTTQAL</sequence>
<dbReference type="Proteomes" id="UP001595548">
    <property type="component" value="Unassembled WGS sequence"/>
</dbReference>
<dbReference type="SUPFAM" id="SSF52540">
    <property type="entry name" value="P-loop containing nucleoside triphosphate hydrolases"/>
    <property type="match status" value="1"/>
</dbReference>
<name>A0ABV7HTE6_9GAMM</name>
<gene>
    <name evidence="3" type="ORF">ACFOEB_11645</name>
</gene>